<proteinExistence type="predicted"/>
<dbReference type="HOGENOM" id="CLU_3323305_0_0_3"/>
<keyword evidence="1" id="KW-0614">Plasmid</keyword>
<name>A8ZQL9_ACAM1</name>
<accession>A8ZQL9</accession>
<dbReference type="KEGG" id="amr:AM1_G0125"/>
<sequence>MKNTKNSQIASLILANYGIDKLYHPELTHRRGTQVKKK</sequence>
<gene>
    <name evidence="1" type="ordered locus">AM1_G0125</name>
</gene>
<dbReference type="EMBL" id="CP000844">
    <property type="protein sequence ID" value="ABW33305.1"/>
    <property type="molecule type" value="Genomic_DNA"/>
</dbReference>
<dbReference type="Proteomes" id="UP000000268">
    <property type="component" value="Plasmid pREB7"/>
</dbReference>
<evidence type="ECO:0000313" key="1">
    <source>
        <dbReference type="EMBL" id="ABW33305.1"/>
    </source>
</evidence>
<evidence type="ECO:0000313" key="2">
    <source>
        <dbReference type="Proteomes" id="UP000000268"/>
    </source>
</evidence>
<dbReference type="AlphaFoldDB" id="A8ZQL9"/>
<reference evidence="1 2" key="1">
    <citation type="journal article" date="2008" name="Proc. Natl. Acad. Sci. U.S.A.">
        <title>Niche adaptation and genome expansion in the chlorophyll d-producing cyanobacterium Acaryochloris marina.</title>
        <authorList>
            <person name="Swingley W.D."/>
            <person name="Chen M."/>
            <person name="Cheung P.C."/>
            <person name="Conrad A.L."/>
            <person name="Dejesa L.C."/>
            <person name="Hao J."/>
            <person name="Honchak B.M."/>
            <person name="Karbach L.E."/>
            <person name="Kurdoglu A."/>
            <person name="Lahiri S."/>
            <person name="Mastrian S.D."/>
            <person name="Miyashita H."/>
            <person name="Page L."/>
            <person name="Ramakrishna P."/>
            <person name="Satoh S."/>
            <person name="Sattley W.M."/>
            <person name="Shimada Y."/>
            <person name="Taylor H.L."/>
            <person name="Tomo T."/>
            <person name="Tsuchiya T."/>
            <person name="Wang Z.T."/>
            <person name="Raymond J."/>
            <person name="Mimuro M."/>
            <person name="Blankenship R.E."/>
            <person name="Touchman J.W."/>
        </authorList>
    </citation>
    <scope>NUCLEOTIDE SEQUENCE [LARGE SCALE GENOMIC DNA]</scope>
    <source>
        <strain evidence="2">MBIC 11017</strain>
        <plasmid evidence="2">Plasmid pREB7</plasmid>
    </source>
</reference>
<keyword evidence="2" id="KW-1185">Reference proteome</keyword>
<protein>
    <submittedName>
        <fullName evidence="1">Uncharacterized protein</fullName>
    </submittedName>
</protein>
<organism evidence="1 2">
    <name type="scientific">Acaryochloris marina (strain MBIC 11017)</name>
    <dbReference type="NCBI Taxonomy" id="329726"/>
    <lineage>
        <taxon>Bacteria</taxon>
        <taxon>Bacillati</taxon>
        <taxon>Cyanobacteriota</taxon>
        <taxon>Cyanophyceae</taxon>
        <taxon>Acaryochloridales</taxon>
        <taxon>Acaryochloridaceae</taxon>
        <taxon>Acaryochloris</taxon>
    </lineage>
</organism>
<geneLocation type="plasmid" evidence="1 2">
    <name>pREB7</name>
</geneLocation>